<name>A0ABQ3QQY8_9ACTN</name>
<evidence type="ECO:0000313" key="1">
    <source>
        <dbReference type="EMBL" id="GHI39654.1"/>
    </source>
</evidence>
<accession>A0ABQ3QQY8</accession>
<keyword evidence="2" id="KW-1185">Reference proteome</keyword>
<comment type="caution">
    <text evidence="1">The sequence shown here is derived from an EMBL/GenBank/DDBJ whole genome shotgun (WGS) entry which is preliminary data.</text>
</comment>
<organism evidence="1 2">
    <name type="scientific">Streptomyces violascens</name>
    <dbReference type="NCBI Taxonomy" id="67381"/>
    <lineage>
        <taxon>Bacteria</taxon>
        <taxon>Bacillati</taxon>
        <taxon>Actinomycetota</taxon>
        <taxon>Actinomycetes</taxon>
        <taxon>Kitasatosporales</taxon>
        <taxon>Streptomycetaceae</taxon>
        <taxon>Streptomyces</taxon>
    </lineage>
</organism>
<gene>
    <name evidence="1" type="ORF">Sviol_40620</name>
</gene>
<dbReference type="Proteomes" id="UP001050808">
    <property type="component" value="Unassembled WGS sequence"/>
</dbReference>
<protein>
    <recommendedName>
        <fullName evidence="3">Transposase</fullName>
    </recommendedName>
</protein>
<proteinExistence type="predicted"/>
<sequence>MANDLPKRHPRDGAAELEAAVTRREFFRLTPEECPLPQWLKLPPRAVPTRTTVTPTRSVLGVVEAALLRRLGE</sequence>
<evidence type="ECO:0000313" key="2">
    <source>
        <dbReference type="Proteomes" id="UP001050808"/>
    </source>
</evidence>
<evidence type="ECO:0008006" key="3">
    <source>
        <dbReference type="Google" id="ProtNLM"/>
    </source>
</evidence>
<dbReference type="EMBL" id="BNDY01000013">
    <property type="protein sequence ID" value="GHI39654.1"/>
    <property type="molecule type" value="Genomic_DNA"/>
</dbReference>
<reference evidence="1" key="1">
    <citation type="submission" date="2024-05" db="EMBL/GenBank/DDBJ databases">
        <title>Whole genome shotgun sequence of Streptomyces violascens NBRC 12920.</title>
        <authorList>
            <person name="Komaki H."/>
            <person name="Tamura T."/>
        </authorList>
    </citation>
    <scope>NUCLEOTIDE SEQUENCE</scope>
    <source>
        <strain evidence="1">NBRC 12920</strain>
    </source>
</reference>